<dbReference type="AlphaFoldDB" id="A0A9D1EH16"/>
<reference evidence="1" key="2">
    <citation type="journal article" date="2021" name="PeerJ">
        <title>Extensive microbial diversity within the chicken gut microbiome revealed by metagenomics and culture.</title>
        <authorList>
            <person name="Gilroy R."/>
            <person name="Ravi A."/>
            <person name="Getino M."/>
            <person name="Pursley I."/>
            <person name="Horton D.L."/>
            <person name="Alikhan N.F."/>
            <person name="Baker D."/>
            <person name="Gharbi K."/>
            <person name="Hall N."/>
            <person name="Watson M."/>
            <person name="Adriaenssens E.M."/>
            <person name="Foster-Nyarko E."/>
            <person name="Jarju S."/>
            <person name="Secka A."/>
            <person name="Antonio M."/>
            <person name="Oren A."/>
            <person name="Chaudhuri R.R."/>
            <person name="La Ragione R."/>
            <person name="Hildebrand F."/>
            <person name="Pallen M.J."/>
        </authorList>
    </citation>
    <scope>NUCLEOTIDE SEQUENCE</scope>
    <source>
        <strain evidence="1">ChiW13-3771</strain>
    </source>
</reference>
<protein>
    <submittedName>
        <fullName evidence="1">Uncharacterized protein</fullName>
    </submittedName>
</protein>
<comment type="caution">
    <text evidence="1">The sequence shown here is derived from an EMBL/GenBank/DDBJ whole genome shotgun (WGS) entry which is preliminary data.</text>
</comment>
<dbReference type="EMBL" id="DVHN01000196">
    <property type="protein sequence ID" value="HIR90040.1"/>
    <property type="molecule type" value="Genomic_DNA"/>
</dbReference>
<reference evidence="1" key="1">
    <citation type="submission" date="2020-10" db="EMBL/GenBank/DDBJ databases">
        <authorList>
            <person name="Gilroy R."/>
        </authorList>
    </citation>
    <scope>NUCLEOTIDE SEQUENCE</scope>
    <source>
        <strain evidence="1">ChiW13-3771</strain>
    </source>
</reference>
<evidence type="ECO:0000313" key="1">
    <source>
        <dbReference type="EMBL" id="HIR90040.1"/>
    </source>
</evidence>
<dbReference type="Proteomes" id="UP000824201">
    <property type="component" value="Unassembled WGS sequence"/>
</dbReference>
<sequence>MFLYNEDIEEEKLVISIPSKVQYDFTFLNNTTEMMKKVEQSQYKKILFSCMEKNINFDKMGAAYLYNMLVFFAKTRSIFIDKPLYQIFHNKVSHSGGEQFDKIDIKKVSRSDIQQCYSIKNDKYVNQIVQILVDFISENNLVLERAREFLITTVGEIFSNAFGHSNEEKVFFMYDIGRYNHKFYLVINITDYGKTIIHNVQSYHEKNFNNKLNSCECIRWAIKEGNTTRLGSGGYGLPTLIDYVCNVAGELLIFSGDSIYALKGTVENILNSKGDFYGTSISMKIPLFDTSKAIMYDEESKRIVSIDLDKI</sequence>
<evidence type="ECO:0000313" key="2">
    <source>
        <dbReference type="Proteomes" id="UP000824201"/>
    </source>
</evidence>
<proteinExistence type="predicted"/>
<name>A0A9D1EH16_9FIRM</name>
<accession>A0A9D1EH16</accession>
<gene>
    <name evidence="1" type="ORF">IAC96_13940</name>
</gene>
<organism evidence="1 2">
    <name type="scientific">Candidatus Fimimorpha faecalis</name>
    <dbReference type="NCBI Taxonomy" id="2840824"/>
    <lineage>
        <taxon>Bacteria</taxon>
        <taxon>Bacillati</taxon>
        <taxon>Bacillota</taxon>
        <taxon>Clostridia</taxon>
        <taxon>Eubacteriales</taxon>
        <taxon>Candidatus Fimimorpha</taxon>
    </lineage>
</organism>